<keyword evidence="1" id="KW-0812">Transmembrane</keyword>
<proteinExistence type="predicted"/>
<dbReference type="AlphaFoldDB" id="A0AB34J3F4"/>
<feature type="transmembrane region" description="Helical" evidence="1">
    <location>
        <begin position="291"/>
        <end position="314"/>
    </location>
</feature>
<dbReference type="Gene3D" id="2.60.40.2230">
    <property type="entry name" value="Uncharacterised protein YcnI-like PF07987, DUF1775"/>
    <property type="match status" value="1"/>
</dbReference>
<evidence type="ECO:0000313" key="5">
    <source>
        <dbReference type="Proteomes" id="UP001515480"/>
    </source>
</evidence>
<reference evidence="4 5" key="1">
    <citation type="journal article" date="2024" name="Science">
        <title>Giant polyketide synthase enzymes in the biosynthesis of giant marine polyether toxins.</title>
        <authorList>
            <person name="Fallon T.R."/>
            <person name="Shende V.V."/>
            <person name="Wierzbicki I.H."/>
            <person name="Pendleton A.L."/>
            <person name="Watervoot N.F."/>
            <person name="Auber R.P."/>
            <person name="Gonzalez D.J."/>
            <person name="Wisecaver J.H."/>
            <person name="Moore B.S."/>
        </authorList>
    </citation>
    <scope>NUCLEOTIDE SEQUENCE [LARGE SCALE GENOMIC DNA]</scope>
    <source>
        <strain evidence="4 5">12B1</strain>
    </source>
</reference>
<dbReference type="Pfam" id="PF07987">
    <property type="entry name" value="DUF1775"/>
    <property type="match status" value="1"/>
</dbReference>
<gene>
    <name evidence="4" type="ORF">AB1Y20_005146</name>
</gene>
<dbReference type="EMBL" id="JBGBPQ010000013">
    <property type="protein sequence ID" value="KAL1511862.1"/>
    <property type="molecule type" value="Genomic_DNA"/>
</dbReference>
<dbReference type="InterPro" id="IPR038507">
    <property type="entry name" value="YcnI-like_sf"/>
</dbReference>
<dbReference type="InterPro" id="IPR012533">
    <property type="entry name" value="YcnI-copper_dom"/>
</dbReference>
<comment type="caution">
    <text evidence="4">The sequence shown here is derived from an EMBL/GenBank/DDBJ whole genome shotgun (WGS) entry which is preliminary data.</text>
</comment>
<organism evidence="4 5">
    <name type="scientific">Prymnesium parvum</name>
    <name type="common">Toxic golden alga</name>
    <dbReference type="NCBI Taxonomy" id="97485"/>
    <lineage>
        <taxon>Eukaryota</taxon>
        <taxon>Haptista</taxon>
        <taxon>Haptophyta</taxon>
        <taxon>Prymnesiophyceae</taxon>
        <taxon>Prymnesiales</taxon>
        <taxon>Prymnesiaceae</taxon>
        <taxon>Prymnesium</taxon>
    </lineage>
</organism>
<feature type="domain" description="YncI copper-binding" evidence="3">
    <location>
        <begin position="17"/>
        <end position="132"/>
    </location>
</feature>
<dbReference type="Proteomes" id="UP001515480">
    <property type="component" value="Unassembled WGS sequence"/>
</dbReference>
<evidence type="ECO:0000256" key="1">
    <source>
        <dbReference type="SAM" id="Phobius"/>
    </source>
</evidence>
<keyword evidence="2" id="KW-0732">Signal</keyword>
<keyword evidence="1" id="KW-0472">Membrane</keyword>
<keyword evidence="5" id="KW-1185">Reference proteome</keyword>
<evidence type="ECO:0000256" key="2">
    <source>
        <dbReference type="SAM" id="SignalP"/>
    </source>
</evidence>
<name>A0AB34J3F4_PRYPA</name>
<feature type="signal peptide" evidence="2">
    <location>
        <begin position="1"/>
        <end position="16"/>
    </location>
</feature>
<evidence type="ECO:0000313" key="4">
    <source>
        <dbReference type="EMBL" id="KAL1511862.1"/>
    </source>
</evidence>
<evidence type="ECO:0000259" key="3">
    <source>
        <dbReference type="Pfam" id="PF07987"/>
    </source>
</evidence>
<sequence length="349" mass="37993">MARLGLLWFAVLKASAHVTLDPNYGAASGGYFSTTVTIPHGEQGMYTTRLVVHVPRGVLSIVPEVPHGWTANITKFTLAPEDRYTSHGQLVTTAPDKVIFQADTPEAALHNDHMMLITLQLRLGCSFHDQVTANYEGSNSIWQGQYTLWFKMEQHMSHDNELSISSTSLWTGALADSTTGSPSWNPPSSSGLKACPYIFIHSGTSCQLDHSGTVVTGGMNWMSEYVEPATNVAQIRNEQHVLELATEVALTVQESLAQIYSKQDEVKSLAFAVETLTRRVDALDSDNNLTLLFSILGFAMSLTAIALLLGLGCYRICAKAQFAHVICAVPLMHEHGTKTASPAFHTNSA</sequence>
<keyword evidence="1" id="KW-1133">Transmembrane helix</keyword>
<accession>A0AB34J3F4</accession>
<feature type="chain" id="PRO_5044284284" description="YncI copper-binding domain-containing protein" evidence="2">
    <location>
        <begin position="17"/>
        <end position="349"/>
    </location>
</feature>
<protein>
    <recommendedName>
        <fullName evidence="3">YncI copper-binding domain-containing protein</fullName>
    </recommendedName>
</protein>